<keyword evidence="3" id="KW-1185">Reference proteome</keyword>
<name>A0AAP4D6Y7_9ENTR</name>
<protein>
    <submittedName>
        <fullName evidence="2">Uncharacterized protein</fullName>
    </submittedName>
</protein>
<dbReference type="AlphaFoldDB" id="A0AAP4D6Y7"/>
<dbReference type="EMBL" id="JASSOM010000045">
    <property type="protein sequence ID" value="MDK9362788.1"/>
    <property type="molecule type" value="Genomic_DNA"/>
</dbReference>
<feature type="transmembrane region" description="Helical" evidence="1">
    <location>
        <begin position="127"/>
        <end position="149"/>
    </location>
</feature>
<feature type="transmembrane region" description="Helical" evidence="1">
    <location>
        <begin position="82"/>
        <end position="99"/>
    </location>
</feature>
<evidence type="ECO:0000256" key="1">
    <source>
        <dbReference type="SAM" id="Phobius"/>
    </source>
</evidence>
<organism evidence="2 3">
    <name type="scientific">Lelliottia wanjuensis</name>
    <dbReference type="NCBI Taxonomy" id="3050585"/>
    <lineage>
        <taxon>Bacteria</taxon>
        <taxon>Pseudomonadati</taxon>
        <taxon>Pseudomonadota</taxon>
        <taxon>Gammaproteobacteria</taxon>
        <taxon>Enterobacterales</taxon>
        <taxon>Enterobacteriaceae</taxon>
        <taxon>Lelliottia</taxon>
    </lineage>
</organism>
<keyword evidence="1" id="KW-0472">Membrane</keyword>
<evidence type="ECO:0000313" key="2">
    <source>
        <dbReference type="EMBL" id="MDK9362788.1"/>
    </source>
</evidence>
<evidence type="ECO:0000313" key="3">
    <source>
        <dbReference type="Proteomes" id="UP001223214"/>
    </source>
</evidence>
<comment type="caution">
    <text evidence="2">The sequence shown here is derived from an EMBL/GenBank/DDBJ whole genome shotgun (WGS) entry which is preliminary data.</text>
</comment>
<dbReference type="RefSeq" id="WP_285148251.1">
    <property type="nucleotide sequence ID" value="NZ_JASSOM010000045.1"/>
</dbReference>
<dbReference type="Proteomes" id="UP001223214">
    <property type="component" value="Unassembled WGS sequence"/>
</dbReference>
<reference evidence="2 3" key="1">
    <citation type="submission" date="2023-06" db="EMBL/GenBank/DDBJ databases">
        <title>Identification and characterization of antibiotic-resistant Gram-negative bacteria.</title>
        <authorList>
            <person name="Cho G.-S."/>
            <person name="Lee J."/>
            <person name="Tai E."/>
            <person name="Jeong S."/>
            <person name="Kim I."/>
            <person name="Kim B.-E."/>
            <person name="Jeong M.-I."/>
            <person name="Oh K.-K."/>
            <person name="Franz C.M.A.P."/>
        </authorList>
    </citation>
    <scope>NUCLEOTIDE SEQUENCE [LARGE SCALE GENOMIC DNA]</scope>
    <source>
        <strain evidence="2 3">V106_12</strain>
    </source>
</reference>
<keyword evidence="1" id="KW-1133">Transmembrane helix</keyword>
<sequence length="176" mass="20337">MEKFYSLINSPLDTLLALIGAALLSILGAFVKDWLLRLFSRFSLTVKKRRIANSRLIYRQARILIADPVFLSLYSFKALKMAITWVTANILCILLTLYLQEKTDAFLMDNTPRLTLLEMLKSSNPDAFTLPMYMIIVLILFILSILSGYKSTSRSRILFKAYRIRMRQLSIDIKFP</sequence>
<keyword evidence="1" id="KW-0812">Transmembrane</keyword>
<feature type="transmembrane region" description="Helical" evidence="1">
    <location>
        <begin position="15"/>
        <end position="35"/>
    </location>
</feature>
<proteinExistence type="predicted"/>
<accession>A0AAP4D6Y7</accession>
<gene>
    <name evidence="2" type="ORF">QQF32_06230</name>
</gene>